<reference evidence="1" key="1">
    <citation type="submission" date="2020-05" db="UniProtKB">
        <authorList>
            <consortium name="EnsemblMetazoa"/>
        </authorList>
    </citation>
    <scope>IDENTIFICATION</scope>
    <source>
        <strain evidence="1">BB02</strain>
    </source>
</reference>
<dbReference type="Proteomes" id="UP000076420">
    <property type="component" value="Unassembled WGS sequence"/>
</dbReference>
<organism evidence="1 2">
    <name type="scientific">Biomphalaria glabrata</name>
    <name type="common">Bloodfluke planorb</name>
    <name type="synonym">Freshwater snail</name>
    <dbReference type="NCBI Taxonomy" id="6526"/>
    <lineage>
        <taxon>Eukaryota</taxon>
        <taxon>Metazoa</taxon>
        <taxon>Spiralia</taxon>
        <taxon>Lophotrochozoa</taxon>
        <taxon>Mollusca</taxon>
        <taxon>Gastropoda</taxon>
        <taxon>Heterobranchia</taxon>
        <taxon>Euthyneura</taxon>
        <taxon>Panpulmonata</taxon>
        <taxon>Hygrophila</taxon>
        <taxon>Lymnaeoidea</taxon>
        <taxon>Planorbidae</taxon>
        <taxon>Biomphalaria</taxon>
    </lineage>
</organism>
<dbReference type="AlphaFoldDB" id="A0A2C9L383"/>
<dbReference type="VEuPathDB" id="VectorBase:BGLB026445"/>
<dbReference type="VEuPathDB" id="VectorBase:BGLAX_052808"/>
<evidence type="ECO:0000313" key="1">
    <source>
        <dbReference type="EnsemblMetazoa" id="BGLB026445-PA"/>
    </source>
</evidence>
<dbReference type="KEGG" id="bgt:106062074"/>
<protein>
    <submittedName>
        <fullName evidence="1">Uncharacterized protein</fullName>
    </submittedName>
</protein>
<dbReference type="EnsemblMetazoa" id="BGLB026445-RA">
    <property type="protein sequence ID" value="BGLB026445-PA"/>
    <property type="gene ID" value="BGLB026445"/>
</dbReference>
<evidence type="ECO:0000313" key="2">
    <source>
        <dbReference type="Proteomes" id="UP000076420"/>
    </source>
</evidence>
<sequence length="176" mass="20652">MKEIMLVFGVLYFVTCECYVIINGVRFPKPQRNGWLHIPEVPRSNTQRRGWLHVPEVPRSNTQRRGWLHVPEVPRSNTQRHEWVNVPEVRRPNTQRRGWPHVPEARRPYSQRWDDSDDWFEDLLEVLEPVSCKPGTWGPICGEQCSFRCVKRACDRITGDCVYGCIGKRNPPKCST</sequence>
<accession>A0A2C9L383</accession>
<name>A0A2C9L383_BIOGL</name>
<gene>
    <name evidence="1" type="primary">106062074</name>
</gene>
<proteinExistence type="predicted"/>